<dbReference type="CDD" id="cd04301">
    <property type="entry name" value="NAT_SF"/>
    <property type="match status" value="1"/>
</dbReference>
<feature type="domain" description="N-acetyltransferase" evidence="3">
    <location>
        <begin position="14"/>
        <end position="157"/>
    </location>
</feature>
<evidence type="ECO:0000313" key="5">
    <source>
        <dbReference type="Proteomes" id="UP000617355"/>
    </source>
</evidence>
<organism evidence="4 5">
    <name type="scientific">Sinisalibacter lacisalsi</name>
    <dbReference type="NCBI Taxonomy" id="1526570"/>
    <lineage>
        <taxon>Bacteria</taxon>
        <taxon>Pseudomonadati</taxon>
        <taxon>Pseudomonadota</taxon>
        <taxon>Alphaproteobacteria</taxon>
        <taxon>Rhodobacterales</taxon>
        <taxon>Roseobacteraceae</taxon>
        <taxon>Sinisalibacter</taxon>
    </lineage>
</organism>
<dbReference type="InterPro" id="IPR016181">
    <property type="entry name" value="Acyl_CoA_acyltransferase"/>
</dbReference>
<dbReference type="PROSITE" id="PS51186">
    <property type="entry name" value="GNAT"/>
    <property type="match status" value="1"/>
</dbReference>
<dbReference type="Proteomes" id="UP000617355">
    <property type="component" value="Unassembled WGS sequence"/>
</dbReference>
<evidence type="ECO:0000313" key="4">
    <source>
        <dbReference type="EMBL" id="GGD35290.1"/>
    </source>
</evidence>
<evidence type="ECO:0000256" key="1">
    <source>
        <dbReference type="ARBA" id="ARBA00022679"/>
    </source>
</evidence>
<name>A0ABQ1QM26_9RHOB</name>
<comment type="caution">
    <text evidence="4">The sequence shown here is derived from an EMBL/GenBank/DDBJ whole genome shotgun (WGS) entry which is preliminary data.</text>
</comment>
<evidence type="ECO:0000256" key="2">
    <source>
        <dbReference type="ARBA" id="ARBA00023315"/>
    </source>
</evidence>
<dbReference type="SUPFAM" id="SSF55729">
    <property type="entry name" value="Acyl-CoA N-acyltransferases (Nat)"/>
    <property type="match status" value="1"/>
</dbReference>
<accession>A0ABQ1QM26</accession>
<dbReference type="Gene3D" id="3.40.630.30">
    <property type="match status" value="1"/>
</dbReference>
<dbReference type="EMBL" id="BMGI01000003">
    <property type="protein sequence ID" value="GGD35290.1"/>
    <property type="molecule type" value="Genomic_DNA"/>
</dbReference>
<keyword evidence="1" id="KW-0808">Transferase</keyword>
<protein>
    <submittedName>
        <fullName evidence="4">GNAT family N-acetyltransferase</fullName>
    </submittedName>
</protein>
<keyword evidence="5" id="KW-1185">Reference proteome</keyword>
<evidence type="ECO:0000259" key="3">
    <source>
        <dbReference type="PROSITE" id="PS51186"/>
    </source>
</evidence>
<dbReference type="PANTHER" id="PTHR43877">
    <property type="entry name" value="AMINOALKYLPHOSPHONATE N-ACETYLTRANSFERASE-RELATED-RELATED"/>
    <property type="match status" value="1"/>
</dbReference>
<gene>
    <name evidence="4" type="ORF">GCM10011358_19080</name>
</gene>
<dbReference type="Pfam" id="PF13508">
    <property type="entry name" value="Acetyltransf_7"/>
    <property type="match status" value="1"/>
</dbReference>
<reference evidence="5" key="1">
    <citation type="journal article" date="2019" name="Int. J. Syst. Evol. Microbiol.">
        <title>The Global Catalogue of Microorganisms (GCM) 10K type strain sequencing project: providing services to taxonomists for standard genome sequencing and annotation.</title>
        <authorList>
            <consortium name="The Broad Institute Genomics Platform"/>
            <consortium name="The Broad Institute Genome Sequencing Center for Infectious Disease"/>
            <person name="Wu L."/>
            <person name="Ma J."/>
        </authorList>
    </citation>
    <scope>NUCLEOTIDE SEQUENCE [LARGE SCALE GENOMIC DNA]</scope>
    <source>
        <strain evidence="5">CGMCC 1.12922</strain>
    </source>
</reference>
<dbReference type="InterPro" id="IPR050832">
    <property type="entry name" value="Bact_Acetyltransf"/>
</dbReference>
<dbReference type="InterPro" id="IPR000182">
    <property type="entry name" value="GNAT_dom"/>
</dbReference>
<proteinExistence type="predicted"/>
<dbReference type="RefSeq" id="WP_229738181.1">
    <property type="nucleotide sequence ID" value="NZ_BMGI01000003.1"/>
</dbReference>
<sequence length="158" mass="17831">MNFFSAKLRPGSRAIVEPARPTDAEAIGLILSDWIDETPWMPRIHKREDEQAFARDLVARGWVIVARRCGRVAGFLARDGDDILALYVAAHARGQGIGKALVARAQKTTPHLSLWTFQFNDPARAFYEAQGFREVERTGGAGNDEKLPDIRYVWERPR</sequence>
<keyword evidence="2" id="KW-0012">Acyltransferase</keyword>